<name>A0AAD5MWM3_PARTN</name>
<sequence>MEAMEPYNSWIVLTTSRLLRFLQVATCVMESECPTPYNSLNVPVKRDGVVCCIHGTSCEVAKKQREANGEFYTINFVVWTDFQYYLLTQTMKTYPSNM</sequence>
<evidence type="ECO:0000256" key="1">
    <source>
        <dbReference type="SAM" id="SignalP"/>
    </source>
</evidence>
<keyword evidence="1" id="KW-0732">Signal</keyword>
<evidence type="ECO:0000313" key="2">
    <source>
        <dbReference type="EMBL" id="KAJ1355069.1"/>
    </source>
</evidence>
<evidence type="ECO:0000313" key="3">
    <source>
        <dbReference type="Proteomes" id="UP001196413"/>
    </source>
</evidence>
<dbReference type="Proteomes" id="UP001196413">
    <property type="component" value="Unassembled WGS sequence"/>
</dbReference>
<dbReference type="EMBL" id="JAHQIW010002314">
    <property type="protein sequence ID" value="KAJ1355069.1"/>
    <property type="molecule type" value="Genomic_DNA"/>
</dbReference>
<proteinExistence type="predicted"/>
<reference evidence="2" key="1">
    <citation type="submission" date="2021-06" db="EMBL/GenBank/DDBJ databases">
        <title>Parelaphostrongylus tenuis whole genome reference sequence.</title>
        <authorList>
            <person name="Garwood T.J."/>
            <person name="Larsen P.A."/>
            <person name="Fountain-Jones N.M."/>
            <person name="Garbe J.R."/>
            <person name="Macchietto M.G."/>
            <person name="Kania S.A."/>
            <person name="Gerhold R.W."/>
            <person name="Richards J.E."/>
            <person name="Wolf T.M."/>
        </authorList>
    </citation>
    <scope>NUCLEOTIDE SEQUENCE</scope>
    <source>
        <strain evidence="2">MNPRO001-30</strain>
        <tissue evidence="2">Meninges</tissue>
    </source>
</reference>
<gene>
    <name evidence="2" type="ORF">KIN20_012335</name>
</gene>
<feature type="signal peptide" evidence="1">
    <location>
        <begin position="1"/>
        <end position="27"/>
    </location>
</feature>
<comment type="caution">
    <text evidence="2">The sequence shown here is derived from an EMBL/GenBank/DDBJ whole genome shotgun (WGS) entry which is preliminary data.</text>
</comment>
<accession>A0AAD5MWM3</accession>
<organism evidence="2 3">
    <name type="scientific">Parelaphostrongylus tenuis</name>
    <name type="common">Meningeal worm</name>
    <dbReference type="NCBI Taxonomy" id="148309"/>
    <lineage>
        <taxon>Eukaryota</taxon>
        <taxon>Metazoa</taxon>
        <taxon>Ecdysozoa</taxon>
        <taxon>Nematoda</taxon>
        <taxon>Chromadorea</taxon>
        <taxon>Rhabditida</taxon>
        <taxon>Rhabditina</taxon>
        <taxon>Rhabditomorpha</taxon>
        <taxon>Strongyloidea</taxon>
        <taxon>Metastrongylidae</taxon>
        <taxon>Parelaphostrongylus</taxon>
    </lineage>
</organism>
<feature type="chain" id="PRO_5041990970" evidence="1">
    <location>
        <begin position="28"/>
        <end position="98"/>
    </location>
</feature>
<dbReference type="AlphaFoldDB" id="A0AAD5MWM3"/>
<protein>
    <submittedName>
        <fullName evidence="2">Uncharacterized protein</fullName>
    </submittedName>
</protein>
<keyword evidence="3" id="KW-1185">Reference proteome</keyword>